<reference evidence="1" key="1">
    <citation type="submission" date="2020-10" db="EMBL/GenBank/DDBJ databases">
        <authorList>
            <person name="Gilroy R."/>
        </authorList>
    </citation>
    <scope>NUCLEOTIDE SEQUENCE</scope>
    <source>
        <strain evidence="1">2830</strain>
    </source>
</reference>
<proteinExistence type="predicted"/>
<gene>
    <name evidence="1" type="ORF">IAB00_02810</name>
</gene>
<sequence>MMSNNSSRTWLTTALVVGAGALSAASVAGMAGVMSMQKANRNSHRQQVVGMRKSGMMRGMMHGMGCMGEEMADEFCMMAHKTGNAMIRCGRFINKMVP</sequence>
<evidence type="ECO:0000313" key="1">
    <source>
        <dbReference type="EMBL" id="HIU10163.1"/>
    </source>
</evidence>
<protein>
    <submittedName>
        <fullName evidence="1">Uncharacterized protein</fullName>
    </submittedName>
</protein>
<name>A0A9D1HLL3_9FIRM</name>
<dbReference type="EMBL" id="DVMH01000018">
    <property type="protein sequence ID" value="HIU10163.1"/>
    <property type="molecule type" value="Genomic_DNA"/>
</dbReference>
<dbReference type="AlphaFoldDB" id="A0A9D1HLL3"/>
<dbReference type="Proteomes" id="UP000824124">
    <property type="component" value="Unassembled WGS sequence"/>
</dbReference>
<accession>A0A9D1HLL3</accession>
<evidence type="ECO:0000313" key="2">
    <source>
        <dbReference type="Proteomes" id="UP000824124"/>
    </source>
</evidence>
<comment type="caution">
    <text evidence="1">The sequence shown here is derived from an EMBL/GenBank/DDBJ whole genome shotgun (WGS) entry which is preliminary data.</text>
</comment>
<organism evidence="1 2">
    <name type="scientific">Candidatus Avidehalobacter gallistercoris</name>
    <dbReference type="NCBI Taxonomy" id="2840694"/>
    <lineage>
        <taxon>Bacteria</taxon>
        <taxon>Bacillati</taxon>
        <taxon>Bacillota</taxon>
        <taxon>Clostridia</taxon>
        <taxon>Eubacteriales</taxon>
        <taxon>Peptococcaceae</taxon>
        <taxon>Peptococcaceae incertae sedis</taxon>
        <taxon>Candidatus Avidehalobacter</taxon>
    </lineage>
</organism>
<reference evidence="1" key="2">
    <citation type="journal article" date="2021" name="PeerJ">
        <title>Extensive microbial diversity within the chicken gut microbiome revealed by metagenomics and culture.</title>
        <authorList>
            <person name="Gilroy R."/>
            <person name="Ravi A."/>
            <person name="Getino M."/>
            <person name="Pursley I."/>
            <person name="Horton D.L."/>
            <person name="Alikhan N.F."/>
            <person name="Baker D."/>
            <person name="Gharbi K."/>
            <person name="Hall N."/>
            <person name="Watson M."/>
            <person name="Adriaenssens E.M."/>
            <person name="Foster-Nyarko E."/>
            <person name="Jarju S."/>
            <person name="Secka A."/>
            <person name="Antonio M."/>
            <person name="Oren A."/>
            <person name="Chaudhuri R.R."/>
            <person name="La Ragione R."/>
            <person name="Hildebrand F."/>
            <person name="Pallen M.J."/>
        </authorList>
    </citation>
    <scope>NUCLEOTIDE SEQUENCE</scope>
    <source>
        <strain evidence="1">2830</strain>
    </source>
</reference>